<dbReference type="STRING" id="1220188.A0A4S3JMZ9"/>
<evidence type="ECO:0000256" key="6">
    <source>
        <dbReference type="ARBA" id="ARBA00022989"/>
    </source>
</evidence>
<dbReference type="EMBL" id="QUQM01000004">
    <property type="protein sequence ID" value="KAA8647490.1"/>
    <property type="molecule type" value="Genomic_DNA"/>
</dbReference>
<organism evidence="12 13">
    <name type="scientific">Aspergillus tanneri</name>
    <dbReference type="NCBI Taxonomy" id="1220188"/>
    <lineage>
        <taxon>Eukaryota</taxon>
        <taxon>Fungi</taxon>
        <taxon>Dikarya</taxon>
        <taxon>Ascomycota</taxon>
        <taxon>Pezizomycotina</taxon>
        <taxon>Eurotiomycetes</taxon>
        <taxon>Eurotiomycetidae</taxon>
        <taxon>Eurotiales</taxon>
        <taxon>Aspergillaceae</taxon>
        <taxon>Aspergillus</taxon>
        <taxon>Aspergillus subgen. Circumdati</taxon>
    </lineage>
</organism>
<dbReference type="Pfam" id="PF09359">
    <property type="entry name" value="VTC"/>
    <property type="match status" value="1"/>
</dbReference>
<dbReference type="GO" id="GO:0033254">
    <property type="term" value="C:vacuolar transporter chaperone complex"/>
    <property type="evidence" value="ECO:0007669"/>
    <property type="project" value="TreeGrafter"/>
</dbReference>
<dbReference type="GO" id="GO:0006799">
    <property type="term" value="P:polyphosphate biosynthetic process"/>
    <property type="evidence" value="ECO:0007669"/>
    <property type="project" value="UniProtKB-ARBA"/>
</dbReference>
<dbReference type="FunFam" id="3.20.100.30:FF:000002">
    <property type="entry name" value="Vacuolar transporter chaperone"/>
    <property type="match status" value="1"/>
</dbReference>
<dbReference type="InterPro" id="IPR003807">
    <property type="entry name" value="DUF202"/>
</dbReference>
<dbReference type="EMBL" id="SOSA01000127">
    <property type="protein sequence ID" value="THC96128.1"/>
    <property type="molecule type" value="Genomic_DNA"/>
</dbReference>
<keyword evidence="3" id="KW-0926">Vacuole</keyword>
<evidence type="ECO:0000259" key="10">
    <source>
        <dbReference type="PROSITE" id="PS51382"/>
    </source>
</evidence>
<dbReference type="InterPro" id="IPR018966">
    <property type="entry name" value="VTC_domain"/>
</dbReference>
<evidence type="ECO:0000256" key="2">
    <source>
        <dbReference type="ARBA" id="ARBA00004477"/>
    </source>
</evidence>
<feature type="transmembrane region" description="Helical" evidence="9">
    <location>
        <begin position="689"/>
        <end position="707"/>
    </location>
</feature>
<dbReference type="Proteomes" id="UP000308092">
    <property type="component" value="Unassembled WGS sequence"/>
</dbReference>
<evidence type="ECO:0000313" key="11">
    <source>
        <dbReference type="EMBL" id="KAA8647490.1"/>
    </source>
</evidence>
<evidence type="ECO:0000256" key="1">
    <source>
        <dbReference type="ARBA" id="ARBA00004128"/>
    </source>
</evidence>
<feature type="transmembrane region" description="Helical" evidence="9">
    <location>
        <begin position="659"/>
        <end position="677"/>
    </location>
</feature>
<dbReference type="SUPFAM" id="SSF103481">
    <property type="entry name" value="Multidrug resistance efflux transporter EmrE"/>
    <property type="match status" value="1"/>
</dbReference>
<dbReference type="Gene3D" id="3.20.100.30">
    <property type="entry name" value="VTC, catalytic tunnel domain"/>
    <property type="match status" value="1"/>
</dbReference>
<accession>A0A4S3JMZ9</accession>
<feature type="domain" description="SPX" evidence="10">
    <location>
        <begin position="1"/>
        <end position="161"/>
    </location>
</feature>
<feature type="region of interest" description="Disordered" evidence="8">
    <location>
        <begin position="559"/>
        <end position="601"/>
    </location>
</feature>
<gene>
    <name evidence="11" type="primary">VTC2</name>
    <name evidence="11" type="ORF">ATNIH1004_006183</name>
    <name evidence="12" type="ORF">EYZ11_004402</name>
</gene>
<keyword evidence="4 9" id="KW-0812">Transmembrane</keyword>
<dbReference type="OrthoDB" id="6493944at2759"/>
<keyword evidence="7 9" id="KW-0472">Membrane</keyword>
<comment type="caution">
    <text evidence="12">The sequence shown here is derived from an EMBL/GenBank/DDBJ whole genome shotgun (WGS) entry which is preliminary data.</text>
</comment>
<dbReference type="GO" id="GO:0000329">
    <property type="term" value="C:fungal-type vacuole membrane"/>
    <property type="evidence" value="ECO:0007669"/>
    <property type="project" value="TreeGrafter"/>
</dbReference>
<evidence type="ECO:0000256" key="3">
    <source>
        <dbReference type="ARBA" id="ARBA00022554"/>
    </source>
</evidence>
<sequence>MRFGKTLKNSTYQPWNGKYIDYHKLKVLLKEHDVTGDGSDSDSSQWTEQDEEAFVQELINVQLDKVNAFQVETSQQLRERTTACEQKLRPLAPDADHGTLVVEDEVQRRSVASEVLHELDGITREVSELEKYSRINFTGFLKAAKKHDRKRGARYRVRPLLQVRLSQLPFNSEDYSPLVRRLSVMYSFVREILSQNHYETRDQDAPRFGQDSYSSFKFWVHPDNVLEVKTYILRRLPVLIYNPGTSKEPETLPDDPTITSLYFDDPQFDLYTQKVARAPEAGSLRLRWTGNLKDKPAIFLEKKVVTDDDRSREVRVQLKQKHVKEFLDGEYRFDKKVHRMEDLGNGESREAEAFKKDVDELQSFIKEYKLQPVLRANYTRTAFQIPGDDRIRISLDSNLAMIREDSLDDERPCRERDQWHRTDIDDASMEYPFSTIRTGEIVRFPYALLEIKLRGPTAHKAEWINDLMVSHLVKEAPRFSKFVHGVAQLFEDYVNSFPFWLGEMENDIRRDPETAFHEEQERLARRAEEDMAVGSFLGTRTSPSVKPLVGSPVARITEIESSSRQRQPSQLVMPAPRVPAPEEREQRQEPESPTQRDQRPAALSRLSSLFPSFPFSRFSRAQRMAVDLPPGIREPGIWIKDAGPVRVESKVWLANQRTFIKWLHISILLSTLSLGLYNAAGKHNDVARVLSVVYTFFAIFSAAWGWYMYEKRARLIRQRSGHDLDNTFGPIVVCIGLAVALVLNFAFKYTATLERIRGEQPRDATLPLVQQGGQTL</sequence>
<dbReference type="PROSITE" id="PS51382">
    <property type="entry name" value="SPX"/>
    <property type="match status" value="1"/>
</dbReference>
<protein>
    <submittedName>
        <fullName evidence="11">Phosphate metabolism transcription protein</fullName>
    </submittedName>
</protein>
<dbReference type="CDD" id="cd14480">
    <property type="entry name" value="SPX_VTC2_like"/>
    <property type="match status" value="1"/>
</dbReference>
<evidence type="ECO:0000313" key="12">
    <source>
        <dbReference type="EMBL" id="THC96128.1"/>
    </source>
</evidence>
<dbReference type="PANTHER" id="PTHR46140">
    <property type="entry name" value="VACUOLAR TRANSPORTER CHAPERONE 1-RELATED"/>
    <property type="match status" value="1"/>
</dbReference>
<dbReference type="VEuPathDB" id="FungiDB:EYZ11_004402"/>
<evidence type="ECO:0000313" key="13">
    <source>
        <dbReference type="Proteomes" id="UP000308092"/>
    </source>
</evidence>
<dbReference type="InterPro" id="IPR037185">
    <property type="entry name" value="EmrE-like"/>
</dbReference>
<evidence type="ECO:0000256" key="7">
    <source>
        <dbReference type="ARBA" id="ARBA00023136"/>
    </source>
</evidence>
<dbReference type="InterPro" id="IPR042267">
    <property type="entry name" value="VTC_sf"/>
</dbReference>
<reference evidence="12 13" key="1">
    <citation type="submission" date="2019-03" db="EMBL/GenBank/DDBJ databases">
        <title>The genome sequence of a newly discovered highly antifungal drug resistant Aspergillus species, Aspergillus tanneri NIH 1004.</title>
        <authorList>
            <person name="Mounaud S."/>
            <person name="Singh I."/>
            <person name="Joardar V."/>
            <person name="Pakala S."/>
            <person name="Pakala S."/>
            <person name="Venepally P."/>
            <person name="Hoover J."/>
            <person name="Nierman W."/>
            <person name="Chung J."/>
            <person name="Losada L."/>
        </authorList>
    </citation>
    <scope>NUCLEOTIDE SEQUENCE [LARGE SCALE GENOMIC DNA]</scope>
    <source>
        <strain evidence="12 13">NIH1004</strain>
    </source>
</reference>
<dbReference type="RefSeq" id="XP_033426851.1">
    <property type="nucleotide sequence ID" value="XM_033570819.1"/>
</dbReference>
<dbReference type="InterPro" id="IPR004331">
    <property type="entry name" value="SPX_dom"/>
</dbReference>
<keyword evidence="5" id="KW-0256">Endoplasmic reticulum</keyword>
<feature type="compositionally biased region" description="Basic and acidic residues" evidence="8">
    <location>
        <begin position="580"/>
        <end position="599"/>
    </location>
</feature>
<proteinExistence type="predicted"/>
<keyword evidence="13" id="KW-1185">Reference proteome</keyword>
<dbReference type="GeneID" id="54328885"/>
<dbReference type="AlphaFoldDB" id="A0A4S3JMZ9"/>
<dbReference type="PANTHER" id="PTHR46140:SF2">
    <property type="entry name" value="VACUOLAR TRANSPORTER CHAPERONE 3 COMPLEX SUBUNIT 3-RELATED"/>
    <property type="match status" value="1"/>
</dbReference>
<name>A0A4S3JMZ9_9EURO</name>
<evidence type="ECO:0000313" key="14">
    <source>
        <dbReference type="Proteomes" id="UP000324241"/>
    </source>
</evidence>
<dbReference type="CDD" id="cd07892">
    <property type="entry name" value="PolyPPase_VTC2-3_like"/>
    <property type="match status" value="1"/>
</dbReference>
<dbReference type="Proteomes" id="UP000324241">
    <property type="component" value="Unassembled WGS sequence"/>
</dbReference>
<evidence type="ECO:0000256" key="5">
    <source>
        <dbReference type="ARBA" id="ARBA00022824"/>
    </source>
</evidence>
<evidence type="ECO:0000256" key="9">
    <source>
        <dbReference type="SAM" id="Phobius"/>
    </source>
</evidence>
<evidence type="ECO:0000256" key="4">
    <source>
        <dbReference type="ARBA" id="ARBA00022692"/>
    </source>
</evidence>
<feature type="transmembrane region" description="Helical" evidence="9">
    <location>
        <begin position="727"/>
        <end position="747"/>
    </location>
</feature>
<comment type="subcellular location">
    <subcellularLocation>
        <location evidence="2">Endoplasmic reticulum membrane</location>
        <topology evidence="2">Multi-pass membrane protein</topology>
    </subcellularLocation>
    <subcellularLocation>
        <location evidence="1">Vacuole membrane</location>
        <topology evidence="1">Multi-pass membrane protein</topology>
    </subcellularLocation>
</comment>
<evidence type="ECO:0000256" key="8">
    <source>
        <dbReference type="SAM" id="MobiDB-lite"/>
    </source>
</evidence>
<keyword evidence="6 9" id="KW-1133">Transmembrane helix</keyword>
<dbReference type="InterPro" id="IPR051572">
    <property type="entry name" value="VTC_Complex_Subunit"/>
</dbReference>
<dbReference type="Pfam" id="PF02656">
    <property type="entry name" value="DUF202"/>
    <property type="match status" value="1"/>
</dbReference>
<reference evidence="11 14" key="2">
    <citation type="submission" date="2019-08" db="EMBL/GenBank/DDBJ databases">
        <title>The genome sequence of a newly discovered highly antifungal drug resistant Aspergillus species, Aspergillus tanneri NIH 1004.</title>
        <authorList>
            <person name="Mounaud S."/>
            <person name="Singh I."/>
            <person name="Joardar V."/>
            <person name="Pakala S."/>
            <person name="Pakala S."/>
            <person name="Venepally P."/>
            <person name="Chung J.K."/>
            <person name="Losada L."/>
            <person name="Nierman W.C."/>
        </authorList>
    </citation>
    <scope>NUCLEOTIDE SEQUENCE [LARGE SCALE GENOMIC DNA]</scope>
    <source>
        <strain evidence="11 14">NIH1004</strain>
    </source>
</reference>